<dbReference type="PANTHER" id="PTHR11468">
    <property type="entry name" value="GLYCOGEN PHOSPHORYLASE"/>
    <property type="match status" value="1"/>
</dbReference>
<keyword evidence="2" id="KW-0328">Glycosyltransferase</keyword>
<keyword evidence="2" id="KW-0119">Carbohydrate metabolism</keyword>
<reference evidence="3" key="1">
    <citation type="journal article" date="2021" name="PeerJ">
        <title>Extensive microbial diversity within the chicken gut microbiome revealed by metagenomics and culture.</title>
        <authorList>
            <person name="Gilroy R."/>
            <person name="Ravi A."/>
            <person name="Getino M."/>
            <person name="Pursley I."/>
            <person name="Horton D.L."/>
            <person name="Alikhan N.F."/>
            <person name="Baker D."/>
            <person name="Gharbi K."/>
            <person name="Hall N."/>
            <person name="Watson M."/>
            <person name="Adriaenssens E.M."/>
            <person name="Foster-Nyarko E."/>
            <person name="Jarju S."/>
            <person name="Secka A."/>
            <person name="Antonio M."/>
            <person name="Oren A."/>
            <person name="Chaudhuri R.R."/>
            <person name="La Ragione R."/>
            <person name="Hildebrand F."/>
            <person name="Pallen M.J."/>
        </authorList>
    </citation>
    <scope>NUCLEOTIDE SEQUENCE</scope>
    <source>
        <strain evidence="3">2239</strain>
    </source>
</reference>
<evidence type="ECO:0000313" key="3">
    <source>
        <dbReference type="EMBL" id="HIX06168.1"/>
    </source>
</evidence>
<keyword evidence="2" id="KW-0808">Transferase</keyword>
<dbReference type="SUPFAM" id="SSF53756">
    <property type="entry name" value="UDP-Glycosyltransferase/glycogen phosphorylase"/>
    <property type="match status" value="1"/>
</dbReference>
<dbReference type="InterPro" id="IPR000811">
    <property type="entry name" value="Glyco_trans_35"/>
</dbReference>
<comment type="similarity">
    <text evidence="1 2">Belongs to the glycogen phosphorylase family.</text>
</comment>
<dbReference type="Proteomes" id="UP000824193">
    <property type="component" value="Unassembled WGS sequence"/>
</dbReference>
<dbReference type="EMBL" id="DXFW01000025">
    <property type="protein sequence ID" value="HIX06168.1"/>
    <property type="molecule type" value="Genomic_DNA"/>
</dbReference>
<dbReference type="EC" id="2.4.1.1" evidence="2"/>
<comment type="cofactor">
    <cofactor evidence="2">
        <name>pyridoxal 5'-phosphate</name>
        <dbReference type="ChEBI" id="CHEBI:597326"/>
    </cofactor>
</comment>
<feature type="non-terminal residue" evidence="3">
    <location>
        <position position="1"/>
    </location>
</feature>
<gene>
    <name evidence="3" type="ORF">H9865_08755</name>
</gene>
<name>A0A9D1V561_9FIRM</name>
<organism evidence="3 4">
    <name type="scientific">Candidatus Allofournierella pullicola</name>
    <dbReference type="NCBI Taxonomy" id="2838596"/>
    <lineage>
        <taxon>Bacteria</taxon>
        <taxon>Bacillati</taxon>
        <taxon>Bacillota</taxon>
        <taxon>Clostridia</taxon>
        <taxon>Eubacteriales</taxon>
        <taxon>Oscillospiraceae</taxon>
        <taxon>Allofournierella</taxon>
    </lineage>
</organism>
<evidence type="ECO:0000256" key="1">
    <source>
        <dbReference type="ARBA" id="ARBA00006047"/>
    </source>
</evidence>
<comment type="function">
    <text evidence="2">Allosteric enzyme that catalyzes the rate-limiting step in glycogen catabolism, the phosphorolytic cleavage of glycogen to produce glucose-1-phosphate, and plays a central role in maintaining cellular and organismal glucose homeostasis.</text>
</comment>
<dbReference type="GO" id="GO:0005737">
    <property type="term" value="C:cytoplasm"/>
    <property type="evidence" value="ECO:0007669"/>
    <property type="project" value="TreeGrafter"/>
</dbReference>
<protein>
    <recommendedName>
        <fullName evidence="2">Alpha-1,4 glucan phosphorylase</fullName>
        <ecNumber evidence="2">2.4.1.1</ecNumber>
    </recommendedName>
</protein>
<reference evidence="3" key="2">
    <citation type="submission" date="2021-04" db="EMBL/GenBank/DDBJ databases">
        <authorList>
            <person name="Gilroy R."/>
        </authorList>
    </citation>
    <scope>NUCLEOTIDE SEQUENCE</scope>
    <source>
        <strain evidence="3">2239</strain>
    </source>
</reference>
<dbReference type="Gene3D" id="3.40.50.2000">
    <property type="entry name" value="Glycogen Phosphorylase B"/>
    <property type="match status" value="2"/>
</dbReference>
<sequence length="147" mass="16356">FMLNGAITLGTLDGANVEIADAAGMDNEVIFGMRTEEVNALKAMGYHPSMFANRDEVTLEVLNFLEKGWNGEDFHEIVNNLRNVDTYMVLADFADYRRAHADVQKLYADRTRWNQMSLANIAGSGVFSADRSVTDYANNIWGASPVK</sequence>
<dbReference type="GO" id="GO:0008184">
    <property type="term" value="F:glycogen phosphorylase activity"/>
    <property type="evidence" value="ECO:0007669"/>
    <property type="project" value="InterPro"/>
</dbReference>
<comment type="caution">
    <text evidence="3">The sequence shown here is derived from an EMBL/GenBank/DDBJ whole genome shotgun (WGS) entry which is preliminary data.</text>
</comment>
<keyword evidence="2" id="KW-0663">Pyridoxal phosphate</keyword>
<proteinExistence type="inferred from homology"/>
<evidence type="ECO:0000256" key="2">
    <source>
        <dbReference type="RuleBase" id="RU000587"/>
    </source>
</evidence>
<evidence type="ECO:0000313" key="4">
    <source>
        <dbReference type="Proteomes" id="UP000824193"/>
    </source>
</evidence>
<dbReference type="GO" id="GO:0030170">
    <property type="term" value="F:pyridoxal phosphate binding"/>
    <property type="evidence" value="ECO:0007669"/>
    <property type="project" value="TreeGrafter"/>
</dbReference>
<dbReference type="AlphaFoldDB" id="A0A9D1V561"/>
<dbReference type="GO" id="GO:0005980">
    <property type="term" value="P:glycogen catabolic process"/>
    <property type="evidence" value="ECO:0007669"/>
    <property type="project" value="TreeGrafter"/>
</dbReference>
<accession>A0A9D1V561</accession>
<dbReference type="Pfam" id="PF00343">
    <property type="entry name" value="Phosphorylase"/>
    <property type="match status" value="1"/>
</dbReference>
<dbReference type="PANTHER" id="PTHR11468:SF3">
    <property type="entry name" value="GLYCOGEN PHOSPHORYLASE, LIVER FORM"/>
    <property type="match status" value="1"/>
</dbReference>
<comment type="catalytic activity">
    <reaction evidence="2">
        <text>[(1-&gt;4)-alpha-D-glucosyl](n) + phosphate = [(1-&gt;4)-alpha-D-glucosyl](n-1) + alpha-D-glucose 1-phosphate</text>
        <dbReference type="Rhea" id="RHEA:41732"/>
        <dbReference type="Rhea" id="RHEA-COMP:9584"/>
        <dbReference type="Rhea" id="RHEA-COMP:9586"/>
        <dbReference type="ChEBI" id="CHEBI:15444"/>
        <dbReference type="ChEBI" id="CHEBI:43474"/>
        <dbReference type="ChEBI" id="CHEBI:58601"/>
        <dbReference type="EC" id="2.4.1.1"/>
    </reaction>
</comment>